<gene>
    <name evidence="2" type="ORF">SAMN04488518_104119</name>
</gene>
<feature type="transmembrane region" description="Helical" evidence="1">
    <location>
        <begin position="116"/>
        <end position="137"/>
    </location>
</feature>
<feature type="transmembrane region" description="Helical" evidence="1">
    <location>
        <begin position="253"/>
        <end position="271"/>
    </location>
</feature>
<evidence type="ECO:0000256" key="1">
    <source>
        <dbReference type="SAM" id="Phobius"/>
    </source>
</evidence>
<evidence type="ECO:0000313" key="2">
    <source>
        <dbReference type="EMBL" id="SFK33127.1"/>
    </source>
</evidence>
<feature type="transmembrane region" description="Helical" evidence="1">
    <location>
        <begin position="59"/>
        <end position="84"/>
    </location>
</feature>
<sequence length="402" mass="43635">MRYLSNLGERYSPLYFLSAVGAGGLAISFFMYLMWMTPHKGSPIANFASLTEAFSNGSIAMQALIVVAAVSIIFFSLLHFRLLFWNFSEYGKWKNTKVFEGFKNSNAESQLMTIPLALAMTVNVSFIAGAVFVPGLWSIREILFPFSLLAFAAIGVLGFRIYLDFISRVLTEGGYECAKNNSLGQMISVFAFAMIGVGFSAPAAMSHTKVIAAIGIAGSALFIGAAIVMGTIKLILGFRSMMEHKAAGETTPTLWIIIPFLTVVGIAIYRIKMSLAHNFDVPPTAGGIYVFLINLFAIQILFGLIGWSVMKRVGYYDRWIAGPDKSPGSYALVCPGVALFVFGNFVINAGLVKLGVLGSMSIAYFALYAPLIVIQIATVWLFLKLNGKMLSASNQLQAQPAE</sequence>
<keyword evidence="3" id="KW-1185">Reference proteome</keyword>
<name>A0A1I3YMH2_9HYPH</name>
<feature type="transmembrane region" description="Helical" evidence="1">
    <location>
        <begin position="210"/>
        <end position="232"/>
    </location>
</feature>
<feature type="transmembrane region" description="Helical" evidence="1">
    <location>
        <begin position="143"/>
        <end position="163"/>
    </location>
</feature>
<feature type="transmembrane region" description="Helical" evidence="1">
    <location>
        <begin position="183"/>
        <end position="204"/>
    </location>
</feature>
<keyword evidence="1" id="KW-1133">Transmembrane helix</keyword>
<keyword evidence="1" id="KW-0812">Transmembrane</keyword>
<dbReference type="InterPro" id="IPR059133">
    <property type="entry name" value="TsoY-like"/>
</dbReference>
<comment type="caution">
    <text evidence="2">The sequence shown here is derived from an EMBL/GenBank/DDBJ whole genome shotgun (WGS) entry which is preliminary data.</text>
</comment>
<dbReference type="EMBL" id="FOSK01000004">
    <property type="protein sequence ID" value="SFK33127.1"/>
    <property type="molecule type" value="Genomic_DNA"/>
</dbReference>
<feature type="transmembrane region" description="Helical" evidence="1">
    <location>
        <begin position="362"/>
        <end position="383"/>
    </location>
</feature>
<reference evidence="2 3" key="1">
    <citation type="submission" date="2016-10" db="EMBL/GenBank/DDBJ databases">
        <authorList>
            <person name="Varghese N."/>
            <person name="Submissions S."/>
        </authorList>
    </citation>
    <scope>NUCLEOTIDE SEQUENCE [LARGE SCALE GENOMIC DNA]</scope>
    <source>
        <strain evidence="2 3">DSM 16392</strain>
    </source>
</reference>
<dbReference type="Proteomes" id="UP000199598">
    <property type="component" value="Unassembled WGS sequence"/>
</dbReference>
<evidence type="ECO:0000313" key="3">
    <source>
        <dbReference type="Proteomes" id="UP000199598"/>
    </source>
</evidence>
<keyword evidence="1" id="KW-0472">Membrane</keyword>
<accession>A0A1I3YMH2</accession>
<feature type="transmembrane region" description="Helical" evidence="1">
    <location>
        <begin position="330"/>
        <end position="350"/>
    </location>
</feature>
<dbReference type="RefSeq" id="WP_093518722.1">
    <property type="nucleotide sequence ID" value="NZ_FOSK01000004.1"/>
</dbReference>
<organism evidence="2 3">
    <name type="scientific">Pseudovibrio ascidiaceicola</name>
    <dbReference type="NCBI Taxonomy" id="285279"/>
    <lineage>
        <taxon>Bacteria</taxon>
        <taxon>Pseudomonadati</taxon>
        <taxon>Pseudomonadota</taxon>
        <taxon>Alphaproteobacteria</taxon>
        <taxon>Hyphomicrobiales</taxon>
        <taxon>Stappiaceae</taxon>
        <taxon>Pseudovibrio</taxon>
    </lineage>
</organism>
<feature type="transmembrane region" description="Helical" evidence="1">
    <location>
        <begin position="12"/>
        <end position="35"/>
    </location>
</feature>
<dbReference type="NCBIfam" id="NF047644">
    <property type="entry name" value="TsoY_fam"/>
    <property type="match status" value="1"/>
</dbReference>
<proteinExistence type="predicted"/>
<feature type="transmembrane region" description="Helical" evidence="1">
    <location>
        <begin position="286"/>
        <end position="309"/>
    </location>
</feature>
<protein>
    <submittedName>
        <fullName evidence="2">Uncharacterized protein</fullName>
    </submittedName>
</protein>